<sequence length="146" mass="16248">MDSDCPCRQRFSLSAVSRAVTMDAGLLYRLLADAVVLVHGLFILFVIAGGLLALRWPRLAWLHLPAAAWGALVELRHWICPLTPLENHLRRAAGEAGYAGGFVEQYLIPLIYPAGLTPQVQVWLGIAVLLINALVYLAVLLRWRRR</sequence>
<dbReference type="InterPro" id="IPR021218">
    <property type="entry name" value="DUF2784"/>
</dbReference>
<accession>A0A7U7EQF2</accession>
<feature type="transmembrane region" description="Helical" evidence="1">
    <location>
        <begin position="122"/>
        <end position="141"/>
    </location>
</feature>
<keyword evidence="1" id="KW-0812">Transmembrane</keyword>
<comment type="caution">
    <text evidence="2">The sequence shown here is derived from an EMBL/GenBank/DDBJ whole genome shotgun (WGS) entry which is preliminary data.</text>
</comment>
<evidence type="ECO:0008006" key="4">
    <source>
        <dbReference type="Google" id="ProtNLM"/>
    </source>
</evidence>
<organism evidence="2 3">
    <name type="scientific">Zestomonas carbonaria</name>
    <dbReference type="NCBI Taxonomy" id="2762745"/>
    <lineage>
        <taxon>Bacteria</taxon>
        <taxon>Pseudomonadati</taxon>
        <taxon>Pseudomonadota</taxon>
        <taxon>Gammaproteobacteria</taxon>
        <taxon>Pseudomonadales</taxon>
        <taxon>Pseudomonadaceae</taxon>
        <taxon>Zestomonas</taxon>
    </lineage>
</organism>
<reference evidence="2 3" key="1">
    <citation type="submission" date="2020-08" db="EMBL/GenBank/DDBJ databases">
        <authorList>
            <person name="Criscuolo A."/>
        </authorList>
    </citation>
    <scope>NUCLEOTIDE SEQUENCE [LARGE SCALE GENOMIC DNA]</scope>
    <source>
        <strain evidence="2">CIP111764</strain>
    </source>
</reference>
<evidence type="ECO:0000313" key="3">
    <source>
        <dbReference type="Proteomes" id="UP000583387"/>
    </source>
</evidence>
<evidence type="ECO:0000256" key="1">
    <source>
        <dbReference type="SAM" id="Phobius"/>
    </source>
</evidence>
<evidence type="ECO:0000313" key="2">
    <source>
        <dbReference type="EMBL" id="CAD5109293.1"/>
    </source>
</evidence>
<protein>
    <recommendedName>
        <fullName evidence="4">DUF2784 domain-containing protein</fullName>
    </recommendedName>
</protein>
<feature type="transmembrane region" description="Helical" evidence="1">
    <location>
        <begin position="30"/>
        <end position="54"/>
    </location>
</feature>
<dbReference type="Proteomes" id="UP000583387">
    <property type="component" value="Unassembled WGS sequence"/>
</dbReference>
<proteinExistence type="predicted"/>
<gene>
    <name evidence="2" type="ORF">PSEWESI4_03589</name>
</gene>
<dbReference type="Pfam" id="PF10861">
    <property type="entry name" value="DUF2784"/>
    <property type="match status" value="1"/>
</dbReference>
<keyword evidence="3" id="KW-1185">Reference proteome</keyword>
<dbReference type="AlphaFoldDB" id="A0A7U7EQF2"/>
<keyword evidence="1" id="KW-1133">Transmembrane helix</keyword>
<keyword evidence="1" id="KW-0472">Membrane</keyword>
<dbReference type="EMBL" id="CAJFCI010000073">
    <property type="protein sequence ID" value="CAD5109293.1"/>
    <property type="molecule type" value="Genomic_DNA"/>
</dbReference>
<name>A0A7U7EQF2_9GAMM</name>